<gene>
    <name evidence="2" type="primary">atsA</name>
    <name evidence="2" type="ORF">GCM10011588_69460</name>
</gene>
<dbReference type="SUPFAM" id="SSF55729">
    <property type="entry name" value="Acyl-CoA N-acyltransferases (Nat)"/>
    <property type="match status" value="1"/>
</dbReference>
<keyword evidence="3" id="KW-1185">Reference proteome</keyword>
<dbReference type="Proteomes" id="UP000638263">
    <property type="component" value="Unassembled WGS sequence"/>
</dbReference>
<dbReference type="InterPro" id="IPR000182">
    <property type="entry name" value="GNAT_dom"/>
</dbReference>
<reference evidence="2" key="2">
    <citation type="submission" date="2020-09" db="EMBL/GenBank/DDBJ databases">
        <authorList>
            <person name="Sun Q."/>
            <person name="Zhou Y."/>
        </authorList>
    </citation>
    <scope>NUCLEOTIDE SEQUENCE</scope>
    <source>
        <strain evidence="2">CGMCC 4.3508</strain>
    </source>
</reference>
<dbReference type="RefSeq" id="WP_058854928.1">
    <property type="nucleotide sequence ID" value="NZ_BMMH01000037.1"/>
</dbReference>
<dbReference type="InterPro" id="IPR016181">
    <property type="entry name" value="Acyl_CoA_acyltransferase"/>
</dbReference>
<proteinExistence type="predicted"/>
<dbReference type="GO" id="GO:0016747">
    <property type="term" value="F:acyltransferase activity, transferring groups other than amino-acyl groups"/>
    <property type="evidence" value="ECO:0007669"/>
    <property type="project" value="InterPro"/>
</dbReference>
<dbReference type="EMBL" id="BMMH01000037">
    <property type="protein sequence ID" value="GGL44908.1"/>
    <property type="molecule type" value="Genomic_DNA"/>
</dbReference>
<feature type="domain" description="N-acetyltransferase" evidence="1">
    <location>
        <begin position="10"/>
        <end position="166"/>
    </location>
</feature>
<reference evidence="2" key="1">
    <citation type="journal article" date="2014" name="Int. J. Syst. Evol. Microbiol.">
        <title>Complete genome sequence of Corynebacterium casei LMG S-19264T (=DSM 44701T), isolated from a smear-ripened cheese.</title>
        <authorList>
            <consortium name="US DOE Joint Genome Institute (JGI-PGF)"/>
            <person name="Walter F."/>
            <person name="Albersmeier A."/>
            <person name="Kalinowski J."/>
            <person name="Ruckert C."/>
        </authorList>
    </citation>
    <scope>NUCLEOTIDE SEQUENCE</scope>
    <source>
        <strain evidence="2">CGMCC 4.3508</strain>
    </source>
</reference>
<dbReference type="Gene3D" id="3.40.630.30">
    <property type="match status" value="1"/>
</dbReference>
<dbReference type="PANTHER" id="PTHR43792:SF1">
    <property type="entry name" value="N-ACETYLTRANSFERASE DOMAIN-CONTAINING PROTEIN"/>
    <property type="match status" value="1"/>
</dbReference>
<dbReference type="InterPro" id="IPR051531">
    <property type="entry name" value="N-acetyltransferase"/>
</dbReference>
<comment type="caution">
    <text evidence="2">The sequence shown here is derived from an EMBL/GenBank/DDBJ whole genome shotgun (WGS) entry which is preliminary data.</text>
</comment>
<evidence type="ECO:0000313" key="2">
    <source>
        <dbReference type="EMBL" id="GGL44908.1"/>
    </source>
</evidence>
<dbReference type="PANTHER" id="PTHR43792">
    <property type="entry name" value="GNAT FAMILY, PUTATIVE (AFU_ORTHOLOGUE AFUA_3G00765)-RELATED-RELATED"/>
    <property type="match status" value="1"/>
</dbReference>
<dbReference type="PROSITE" id="PS51186">
    <property type="entry name" value="GNAT"/>
    <property type="match status" value="1"/>
</dbReference>
<sequence length="181" mass="19804">MRLVLGTTRTILRPFEFADCTELHEIFGDPATHTIGDGPFTSPEQTRHWIHRRIDSRERSGLLWYAVRDSATGLLLGDCGLFAGRTGADEPEIGYEIRRSHQGRGFASEVARAVLQEAAACGVPRVWATIRPKNTASIRVAAKAGFTRHHLGGDDRGQLVYLVSPRFAGSARGRRAGAAPE</sequence>
<evidence type="ECO:0000259" key="1">
    <source>
        <dbReference type="PROSITE" id="PS51186"/>
    </source>
</evidence>
<organism evidence="2 3">
    <name type="scientific">Nocardia jinanensis</name>
    <dbReference type="NCBI Taxonomy" id="382504"/>
    <lineage>
        <taxon>Bacteria</taxon>
        <taxon>Bacillati</taxon>
        <taxon>Actinomycetota</taxon>
        <taxon>Actinomycetes</taxon>
        <taxon>Mycobacteriales</taxon>
        <taxon>Nocardiaceae</taxon>
        <taxon>Nocardia</taxon>
    </lineage>
</organism>
<name>A0A917RXV4_9NOCA</name>
<dbReference type="Pfam" id="PF13302">
    <property type="entry name" value="Acetyltransf_3"/>
    <property type="match status" value="1"/>
</dbReference>
<accession>A0A917RXV4</accession>
<dbReference type="AlphaFoldDB" id="A0A917RXV4"/>
<protein>
    <submittedName>
        <fullName evidence="2">N-acetyltransferase</fullName>
    </submittedName>
</protein>
<evidence type="ECO:0000313" key="3">
    <source>
        <dbReference type="Proteomes" id="UP000638263"/>
    </source>
</evidence>